<evidence type="ECO:0008006" key="4">
    <source>
        <dbReference type="Google" id="ProtNLM"/>
    </source>
</evidence>
<proteinExistence type="predicted"/>
<dbReference type="STRING" id="626937.HMPREF3293_00856"/>
<gene>
    <name evidence="2" type="ORF">HMPREF3293_00856</name>
</gene>
<dbReference type="KEGG" id="cmiu:B1H56_01290"/>
<dbReference type="Proteomes" id="UP000070366">
    <property type="component" value="Unassembled WGS sequence"/>
</dbReference>
<feature type="transmembrane region" description="Helical" evidence="1">
    <location>
        <begin position="43"/>
        <end position="64"/>
    </location>
</feature>
<reference evidence="3" key="1">
    <citation type="submission" date="2016-02" db="EMBL/GenBank/DDBJ databases">
        <authorList>
            <person name="Mitreva M."/>
            <person name="Pepin K.H."/>
            <person name="Mihindukulasuriya K.A."/>
            <person name="Fulton R."/>
            <person name="Fronick C."/>
            <person name="O'Laughlin M."/>
            <person name="Miner T."/>
            <person name="Herter B."/>
            <person name="Rosa B.A."/>
            <person name="Cordes M."/>
            <person name="Tomlinson C."/>
            <person name="Wollam A."/>
            <person name="Palsikar V.B."/>
            <person name="Mardis E.R."/>
            <person name="Wilson R.K."/>
        </authorList>
    </citation>
    <scope>NUCLEOTIDE SEQUENCE [LARGE SCALE GENOMIC DNA]</scope>
    <source>
        <strain evidence="3">DSM 22607</strain>
    </source>
</reference>
<dbReference type="OrthoDB" id="2029546at2"/>
<keyword evidence="1" id="KW-0812">Transmembrane</keyword>
<protein>
    <recommendedName>
        <fullName evidence="4">Zinc-ribbon domain-containing protein</fullName>
    </recommendedName>
</protein>
<keyword evidence="3" id="KW-1185">Reference proteome</keyword>
<name>A0A136Q645_9FIRM</name>
<organism evidence="2 3">
    <name type="scientific">Christensenella minuta</name>
    <dbReference type="NCBI Taxonomy" id="626937"/>
    <lineage>
        <taxon>Bacteria</taxon>
        <taxon>Bacillati</taxon>
        <taxon>Bacillota</taxon>
        <taxon>Clostridia</taxon>
        <taxon>Christensenellales</taxon>
        <taxon>Christensenellaceae</taxon>
        <taxon>Christensenella</taxon>
    </lineage>
</organism>
<dbReference type="AlphaFoldDB" id="A0A136Q645"/>
<dbReference type="EMBL" id="LSZW01000047">
    <property type="protein sequence ID" value="KXK66120.1"/>
    <property type="molecule type" value="Genomic_DNA"/>
</dbReference>
<evidence type="ECO:0000313" key="2">
    <source>
        <dbReference type="EMBL" id="KXK66120.1"/>
    </source>
</evidence>
<evidence type="ECO:0000313" key="3">
    <source>
        <dbReference type="Proteomes" id="UP000070366"/>
    </source>
</evidence>
<keyword evidence="1" id="KW-0472">Membrane</keyword>
<accession>A0A136Q645</accession>
<sequence length="69" mass="7901">MKICPLCHTKFEDSAEYCPKCKAQLEDFEEAEKEEQKAVPKSFWIALLGTFAFIGGMILLYKLVYGAFM</sequence>
<comment type="caution">
    <text evidence="2">The sequence shown here is derived from an EMBL/GenBank/DDBJ whole genome shotgun (WGS) entry which is preliminary data.</text>
</comment>
<evidence type="ECO:0000256" key="1">
    <source>
        <dbReference type="SAM" id="Phobius"/>
    </source>
</evidence>
<dbReference type="RefSeq" id="WP_066520172.1">
    <property type="nucleotide sequence ID" value="NZ_CABMOF010000003.1"/>
</dbReference>
<keyword evidence="1" id="KW-1133">Transmembrane helix</keyword>